<comment type="caution">
    <text evidence="1">The sequence shown here is derived from an EMBL/GenBank/DDBJ whole genome shotgun (WGS) entry which is preliminary data.</text>
</comment>
<evidence type="ECO:0008006" key="3">
    <source>
        <dbReference type="Google" id="ProtNLM"/>
    </source>
</evidence>
<dbReference type="AlphaFoldDB" id="A0A2T2WEV5"/>
<accession>A0A2T2WEV5</accession>
<dbReference type="SUPFAM" id="SSF88713">
    <property type="entry name" value="Glycoside hydrolase/deacetylase"/>
    <property type="match status" value="1"/>
</dbReference>
<proteinExistence type="predicted"/>
<dbReference type="GO" id="GO:0005975">
    <property type="term" value="P:carbohydrate metabolic process"/>
    <property type="evidence" value="ECO:0007669"/>
    <property type="project" value="InterPro"/>
</dbReference>
<dbReference type="EMBL" id="PXYV01000051">
    <property type="protein sequence ID" value="PSR20750.1"/>
    <property type="molecule type" value="Genomic_DNA"/>
</dbReference>
<evidence type="ECO:0000313" key="1">
    <source>
        <dbReference type="EMBL" id="PSR20750.1"/>
    </source>
</evidence>
<gene>
    <name evidence="1" type="ORF">C7B45_13465</name>
</gene>
<protein>
    <recommendedName>
        <fullName evidence="3">NodB homology domain-containing protein</fullName>
    </recommendedName>
</protein>
<dbReference type="Proteomes" id="UP000241848">
    <property type="component" value="Unassembled WGS sequence"/>
</dbReference>
<sequence length="440" mass="48948">MLPLSALGLIRFDVEDYLTVESDDALKDMLASMRRAGMPGSYALVGKKVEALVERGRFQLLQDLAQERSLGFHSLSHSQHPTIAEELAELTYDQAVDRFVEREAPGVDVLTEYVRAPRFFTQPGGNWVPEAAEALPDLGMDLYFTDSFNSYVVDLDKPYWYGRVVLFSFPVVNPRPFGLGLPGNLNEAVRLIEERQSQSGAFMVMLHPTELVTSEFWDVTNYAHGKTRQPLVPAPVRSPQQQAAALKSFAQYLQEIRGLRIEWTDAVALRQKVAPRRPIVVNRAQLRDAIRRDGWGPITVPGGFLSAAEALYALALVYGAPDARLVNVGYVGAPAAWEASASLHAVVASGRLNDYARALVGAVRDTGRLPSNLDMPLEQIMAALLGEVVPLSFLQYIKDPPKLHWDWPIFPPHFHPLRLWQDARRLAWTLKPATLTDGSS</sequence>
<dbReference type="InterPro" id="IPR011330">
    <property type="entry name" value="Glyco_hydro/deAcase_b/a-brl"/>
</dbReference>
<reference evidence="1 2" key="1">
    <citation type="journal article" date="2014" name="BMC Genomics">
        <title>Comparison of environmental and isolate Sulfobacillus genomes reveals diverse carbon, sulfur, nitrogen, and hydrogen metabolisms.</title>
        <authorList>
            <person name="Justice N.B."/>
            <person name="Norman A."/>
            <person name="Brown C.T."/>
            <person name="Singh A."/>
            <person name="Thomas B.C."/>
            <person name="Banfield J.F."/>
        </authorList>
    </citation>
    <scope>NUCLEOTIDE SEQUENCE [LARGE SCALE GENOMIC DNA]</scope>
    <source>
        <strain evidence="1">AMDSBA3</strain>
    </source>
</reference>
<evidence type="ECO:0000313" key="2">
    <source>
        <dbReference type="Proteomes" id="UP000241848"/>
    </source>
</evidence>
<name>A0A2T2WEV5_9FIRM</name>
<dbReference type="Gene3D" id="3.20.20.370">
    <property type="entry name" value="Glycoside hydrolase/deacetylase"/>
    <property type="match status" value="1"/>
</dbReference>
<organism evidence="1 2">
    <name type="scientific">Sulfobacillus acidophilus</name>
    <dbReference type="NCBI Taxonomy" id="53633"/>
    <lineage>
        <taxon>Bacteria</taxon>
        <taxon>Bacillati</taxon>
        <taxon>Bacillota</taxon>
        <taxon>Clostridia</taxon>
        <taxon>Eubacteriales</taxon>
        <taxon>Clostridiales Family XVII. Incertae Sedis</taxon>
        <taxon>Sulfobacillus</taxon>
    </lineage>
</organism>